<dbReference type="PANTHER" id="PTHR22941:SF155">
    <property type="entry name" value="SERPENTINE RECEPTOR, CLASS H"/>
    <property type="match status" value="1"/>
</dbReference>
<dbReference type="Pfam" id="PF10318">
    <property type="entry name" value="7TM_GPCR_Srh"/>
    <property type="match status" value="1"/>
</dbReference>
<dbReference type="InterPro" id="IPR053220">
    <property type="entry name" value="Nematode_rcpt-like_serp_H"/>
</dbReference>
<evidence type="ECO:0000256" key="1">
    <source>
        <dbReference type="SAM" id="Phobius"/>
    </source>
</evidence>
<accession>A0A1I7UBG4</accession>
<keyword evidence="1" id="KW-0812">Transmembrane</keyword>
<evidence type="ECO:0000313" key="3">
    <source>
        <dbReference type="WBParaSite" id="Csp11.Scaffold629.g7649.t3"/>
    </source>
</evidence>
<dbReference type="InterPro" id="IPR019422">
    <property type="entry name" value="7TM_GPCR_serpentine_rcpt_Srh"/>
</dbReference>
<name>A0A1I7UBG4_9PELO</name>
<dbReference type="AlphaFoldDB" id="A0A1I7UBG4"/>
<protein>
    <submittedName>
        <fullName evidence="3">Serpentine Receptor, class H</fullName>
    </submittedName>
</protein>
<proteinExistence type="predicted"/>
<dbReference type="WBParaSite" id="Csp11.Scaffold629.g7649.t3">
    <property type="protein sequence ID" value="Csp11.Scaffold629.g7649.t3"/>
    <property type="gene ID" value="Csp11.Scaffold629.g7649"/>
</dbReference>
<keyword evidence="1" id="KW-0472">Membrane</keyword>
<sequence length="370" mass="42131">MENMKIPMLIAHVWSTNLDLCFTVYAAPFAFFPGASGLPLGILAVLEMPSKWIVYLGQVSIVIMAINFIMLLENRHSQISMITFQIPNRRVRTVYFFINYVLAFLYILPFYLENDDQLELRKALLKRIPCPSIEFYDKHTIVLLKGGELSVVITMTGGLIIVVGQALFFSGHTVYHLNYVKNANVSEATKALQRKFLSYITMQIIKCPSIEFYDKHTVVLVKGGELSVFISVTSGLIIVIGQALFFSGHSVYHLNYAKNANVSEATKALQRKFLGYVITQMTIPWTVLVCPILYSLYAYKYDYYNQVFNNVSMIIMSMHGLSTSCILYIIKPYREFVLSIIKRNYDFDAAEMWSETPQQPSPNQIGSISN</sequence>
<keyword evidence="1" id="KW-1133">Transmembrane helix</keyword>
<feature type="transmembrane region" description="Helical" evidence="1">
    <location>
        <begin position="20"/>
        <end position="46"/>
    </location>
</feature>
<dbReference type="PANTHER" id="PTHR22941">
    <property type="entry name" value="SERPENTINE RECEPTOR"/>
    <property type="match status" value="1"/>
</dbReference>
<feature type="transmembrane region" description="Helical" evidence="1">
    <location>
        <begin position="52"/>
        <end position="72"/>
    </location>
</feature>
<feature type="transmembrane region" description="Helical" evidence="1">
    <location>
        <begin position="273"/>
        <end position="299"/>
    </location>
</feature>
<feature type="transmembrane region" description="Helical" evidence="1">
    <location>
        <begin position="228"/>
        <end position="252"/>
    </location>
</feature>
<keyword evidence="2" id="KW-1185">Reference proteome</keyword>
<dbReference type="InterPro" id="IPR019428">
    <property type="entry name" value="7TM_GPCR_serpentine_rcpt_Str"/>
</dbReference>
<reference evidence="3" key="1">
    <citation type="submission" date="2016-11" db="UniProtKB">
        <authorList>
            <consortium name="WormBaseParasite"/>
        </authorList>
    </citation>
    <scope>IDENTIFICATION</scope>
</reference>
<evidence type="ECO:0000313" key="2">
    <source>
        <dbReference type="Proteomes" id="UP000095282"/>
    </source>
</evidence>
<dbReference type="Proteomes" id="UP000095282">
    <property type="component" value="Unplaced"/>
</dbReference>
<dbReference type="eggNOG" id="ENOG502TG53">
    <property type="taxonomic scope" value="Eukaryota"/>
</dbReference>
<feature type="transmembrane region" description="Helical" evidence="1">
    <location>
        <begin position="93"/>
        <end position="112"/>
    </location>
</feature>
<dbReference type="Pfam" id="PF10326">
    <property type="entry name" value="7TM_GPCR_Str"/>
    <property type="match status" value="1"/>
</dbReference>
<feature type="transmembrane region" description="Helical" evidence="1">
    <location>
        <begin position="151"/>
        <end position="175"/>
    </location>
</feature>
<feature type="transmembrane region" description="Helical" evidence="1">
    <location>
        <begin position="311"/>
        <end position="330"/>
    </location>
</feature>
<organism evidence="2 3">
    <name type="scientific">Caenorhabditis tropicalis</name>
    <dbReference type="NCBI Taxonomy" id="1561998"/>
    <lineage>
        <taxon>Eukaryota</taxon>
        <taxon>Metazoa</taxon>
        <taxon>Ecdysozoa</taxon>
        <taxon>Nematoda</taxon>
        <taxon>Chromadorea</taxon>
        <taxon>Rhabditida</taxon>
        <taxon>Rhabditina</taxon>
        <taxon>Rhabditomorpha</taxon>
        <taxon>Rhabditoidea</taxon>
        <taxon>Rhabditidae</taxon>
        <taxon>Peloderinae</taxon>
        <taxon>Caenorhabditis</taxon>
    </lineage>
</organism>